<feature type="compositionally biased region" description="Low complexity" evidence="1">
    <location>
        <begin position="242"/>
        <end position="254"/>
    </location>
</feature>
<gene>
    <name evidence="2" type="ORF">BJ878DRAFT_284863</name>
</gene>
<evidence type="ECO:0000256" key="1">
    <source>
        <dbReference type="SAM" id="MobiDB-lite"/>
    </source>
</evidence>
<name>A0A9P7Z6B2_9HELO</name>
<feature type="compositionally biased region" description="Polar residues" evidence="1">
    <location>
        <begin position="268"/>
        <end position="289"/>
    </location>
</feature>
<organism evidence="2 3">
    <name type="scientific">Calycina marina</name>
    <dbReference type="NCBI Taxonomy" id="1763456"/>
    <lineage>
        <taxon>Eukaryota</taxon>
        <taxon>Fungi</taxon>
        <taxon>Dikarya</taxon>
        <taxon>Ascomycota</taxon>
        <taxon>Pezizomycotina</taxon>
        <taxon>Leotiomycetes</taxon>
        <taxon>Helotiales</taxon>
        <taxon>Pezizellaceae</taxon>
        <taxon>Calycina</taxon>
    </lineage>
</organism>
<dbReference type="AlphaFoldDB" id="A0A9P7Z6B2"/>
<feature type="compositionally biased region" description="Basic and acidic residues" evidence="1">
    <location>
        <begin position="85"/>
        <end position="97"/>
    </location>
</feature>
<dbReference type="Proteomes" id="UP000887226">
    <property type="component" value="Unassembled WGS sequence"/>
</dbReference>
<reference evidence="2" key="1">
    <citation type="journal article" date="2021" name="IMA Fungus">
        <title>Genomic characterization of three marine fungi, including Emericellopsis atlantica sp. nov. with signatures of a generalist lifestyle and marine biomass degradation.</title>
        <authorList>
            <person name="Hagestad O.C."/>
            <person name="Hou L."/>
            <person name="Andersen J.H."/>
            <person name="Hansen E.H."/>
            <person name="Altermark B."/>
            <person name="Li C."/>
            <person name="Kuhnert E."/>
            <person name="Cox R.J."/>
            <person name="Crous P.W."/>
            <person name="Spatafora J.W."/>
            <person name="Lail K."/>
            <person name="Amirebrahimi M."/>
            <person name="Lipzen A."/>
            <person name="Pangilinan J."/>
            <person name="Andreopoulos W."/>
            <person name="Hayes R.D."/>
            <person name="Ng V."/>
            <person name="Grigoriev I.V."/>
            <person name="Jackson S.A."/>
            <person name="Sutton T.D.S."/>
            <person name="Dobson A.D.W."/>
            <person name="Rama T."/>
        </authorList>
    </citation>
    <scope>NUCLEOTIDE SEQUENCE</scope>
    <source>
        <strain evidence="2">TRa3180A</strain>
    </source>
</reference>
<feature type="region of interest" description="Disordered" evidence="1">
    <location>
        <begin position="74"/>
        <end position="97"/>
    </location>
</feature>
<feature type="compositionally biased region" description="Low complexity" evidence="1">
    <location>
        <begin position="138"/>
        <end position="151"/>
    </location>
</feature>
<accession>A0A9P7Z6B2</accession>
<comment type="caution">
    <text evidence="2">The sequence shown here is derived from an EMBL/GenBank/DDBJ whole genome shotgun (WGS) entry which is preliminary data.</text>
</comment>
<dbReference type="EMBL" id="MU253805">
    <property type="protein sequence ID" value="KAG9246413.1"/>
    <property type="molecule type" value="Genomic_DNA"/>
</dbReference>
<protein>
    <submittedName>
        <fullName evidence="2">Uncharacterized protein</fullName>
    </submittedName>
</protein>
<proteinExistence type="predicted"/>
<keyword evidence="3" id="KW-1185">Reference proteome</keyword>
<evidence type="ECO:0000313" key="2">
    <source>
        <dbReference type="EMBL" id="KAG9246413.1"/>
    </source>
</evidence>
<feature type="compositionally biased region" description="Polar residues" evidence="1">
    <location>
        <begin position="162"/>
        <end position="198"/>
    </location>
</feature>
<evidence type="ECO:0000313" key="3">
    <source>
        <dbReference type="Proteomes" id="UP000887226"/>
    </source>
</evidence>
<feature type="region of interest" description="Disordered" evidence="1">
    <location>
        <begin position="1"/>
        <end position="21"/>
    </location>
</feature>
<sequence>MHAPHSHQVNDNRINLAPPGNDKNSATVVVIYARKPPVPPAESKSNDCPSLQTIAAPHYWLSWPYARLNINTIGTSSSNSGSKAKVNESARNEKDNELMAKTIPMRSIAKGYQFPDNTVAVQQTIILISIRSSRRSSRSSAKSVLSSPSPSRSRRRSLSSADFQASRSQARGLSPINLQFSRSRARSQSPAKAQNSHSRAARDSLSINSRFSGSRSRSMVRSASSINLHTPPFKISPASVEPSGSRTSSISPRSQKYARFNARHPSPGNLQGSTPRTINSASGIARNMN</sequence>
<feature type="region of interest" description="Disordered" evidence="1">
    <location>
        <begin position="137"/>
        <end position="289"/>
    </location>
</feature>
<feature type="compositionally biased region" description="Low complexity" evidence="1">
    <location>
        <begin position="204"/>
        <end position="225"/>
    </location>
</feature>